<feature type="transmembrane region" description="Helical" evidence="9">
    <location>
        <begin position="322"/>
        <end position="344"/>
    </location>
</feature>
<keyword evidence="4" id="KW-0762">Sugar transport</keyword>
<dbReference type="GO" id="GO:0005886">
    <property type="term" value="C:plasma membrane"/>
    <property type="evidence" value="ECO:0007669"/>
    <property type="project" value="UniProtKB-SubCell"/>
</dbReference>
<dbReference type="InterPro" id="IPR003663">
    <property type="entry name" value="Sugar/inositol_transpt"/>
</dbReference>
<dbReference type="PROSITE" id="PS50850">
    <property type="entry name" value="MFS"/>
    <property type="match status" value="1"/>
</dbReference>
<evidence type="ECO:0000256" key="4">
    <source>
        <dbReference type="ARBA" id="ARBA00022597"/>
    </source>
</evidence>
<dbReference type="AlphaFoldDB" id="A0A9P0GAQ1"/>
<evidence type="ECO:0000256" key="1">
    <source>
        <dbReference type="ARBA" id="ARBA00004651"/>
    </source>
</evidence>
<protein>
    <recommendedName>
        <fullName evidence="10">Major facilitator superfamily (MFS) profile domain-containing protein</fullName>
    </recommendedName>
</protein>
<evidence type="ECO:0000256" key="5">
    <source>
        <dbReference type="ARBA" id="ARBA00022692"/>
    </source>
</evidence>
<dbReference type="PROSITE" id="PS00216">
    <property type="entry name" value="SUGAR_TRANSPORT_1"/>
    <property type="match status" value="1"/>
</dbReference>
<keyword evidence="7 9" id="KW-0472">Membrane</keyword>
<dbReference type="PANTHER" id="PTHR48021">
    <property type="match status" value="1"/>
</dbReference>
<evidence type="ECO:0000256" key="6">
    <source>
        <dbReference type="ARBA" id="ARBA00022989"/>
    </source>
</evidence>
<feature type="transmembrane region" description="Helical" evidence="9">
    <location>
        <begin position="392"/>
        <end position="412"/>
    </location>
</feature>
<feature type="domain" description="Major facilitator superfamily (MFS) profile" evidence="10">
    <location>
        <begin position="18"/>
        <end position="447"/>
    </location>
</feature>
<feature type="transmembrane region" description="Helical" evidence="9">
    <location>
        <begin position="60"/>
        <end position="80"/>
    </location>
</feature>
<dbReference type="PRINTS" id="PR00171">
    <property type="entry name" value="SUGRTRNSPORT"/>
</dbReference>
<gene>
    <name evidence="11" type="ORF">PSYICH_LOCUS3697</name>
</gene>
<dbReference type="InterPro" id="IPR020846">
    <property type="entry name" value="MFS_dom"/>
</dbReference>
<evidence type="ECO:0000256" key="9">
    <source>
        <dbReference type="SAM" id="Phobius"/>
    </source>
</evidence>
<reference evidence="11" key="1">
    <citation type="submission" date="2022-01" db="EMBL/GenBank/DDBJ databases">
        <authorList>
            <person name="King R."/>
        </authorList>
    </citation>
    <scope>NUCLEOTIDE SEQUENCE</scope>
</reference>
<dbReference type="Pfam" id="PF00083">
    <property type="entry name" value="Sugar_tr"/>
    <property type="match status" value="1"/>
</dbReference>
<name>A0A9P0GAQ1_9CUCU</name>
<dbReference type="InterPro" id="IPR050549">
    <property type="entry name" value="MFS_Trehalose_Transporter"/>
</dbReference>
<dbReference type="InterPro" id="IPR005828">
    <property type="entry name" value="MFS_sugar_transport-like"/>
</dbReference>
<evidence type="ECO:0000256" key="3">
    <source>
        <dbReference type="ARBA" id="ARBA00022475"/>
    </source>
</evidence>
<feature type="transmembrane region" description="Helical" evidence="9">
    <location>
        <begin position="418"/>
        <end position="443"/>
    </location>
</feature>
<dbReference type="InterPro" id="IPR005829">
    <property type="entry name" value="Sugar_transporter_CS"/>
</dbReference>
<feature type="transmembrane region" description="Helical" evidence="9">
    <location>
        <begin position="116"/>
        <end position="136"/>
    </location>
</feature>
<dbReference type="PANTHER" id="PTHR48021:SF46">
    <property type="entry name" value="MAJOR FACILITATOR SUPERFAMILY (MFS) PROFILE DOMAIN-CONTAINING PROTEIN"/>
    <property type="match status" value="1"/>
</dbReference>
<evidence type="ECO:0000259" key="10">
    <source>
        <dbReference type="PROSITE" id="PS50850"/>
    </source>
</evidence>
<keyword evidence="5 9" id="KW-0812">Transmembrane</keyword>
<comment type="subcellular location">
    <subcellularLocation>
        <location evidence="1">Cell membrane</location>
        <topology evidence="1">Multi-pass membrane protein</topology>
    </subcellularLocation>
</comment>
<sequence>MTFKSNDASVSYLRKFYRQILAAIAGTLFAVSDGMTYGWTSPMIPYLIGPDSHIQTTKHVAEWLETALLCGSLAGLPLTIYSVDKYGRKKSLLFASVVILIGWMLIAFGNHMGYLFAGRFLCGMAGDMAFVACPMYMAEISDPKIRGLLSGIIYIMVHIGTLIVYCIGPFTPFYVAPLIGSTMVIMELAVFYFMPESPYFLLSVDKERKAREALAFFKPYSNIDDEVNEISTMLEKQKQDKGRIQDLILVKSNRKAITIMAVLNTGQHLCAYTVILMNLHIILESAGSIFIESSHAAIIFASIMLVSAAYSSLRVDKYGRRILLMISSIVSGLCLLAIAVYFHLKATGVDVTSVSFIPIVSVMVYACFFKLGVGIVPIIVTAEIFPSNMKAIGMTMSDAMFIFGGLIAIQLYQTLSRAFHIFVPLYLFGFYAFFLTFFTYFFIPETKGKSLDEIQSMLKGDNVKLKTIEKCKEADTTHI</sequence>
<feature type="transmembrane region" description="Helical" evidence="9">
    <location>
        <begin position="289"/>
        <end position="310"/>
    </location>
</feature>
<feature type="transmembrane region" description="Helical" evidence="9">
    <location>
        <begin position="92"/>
        <end position="110"/>
    </location>
</feature>
<dbReference type="EMBL" id="OV651825">
    <property type="protein sequence ID" value="CAH1102742.1"/>
    <property type="molecule type" value="Genomic_DNA"/>
</dbReference>
<accession>A0A9P0GAQ1</accession>
<feature type="transmembrane region" description="Helical" evidence="9">
    <location>
        <begin position="148"/>
        <end position="167"/>
    </location>
</feature>
<keyword evidence="3" id="KW-1003">Cell membrane</keyword>
<organism evidence="11 12">
    <name type="scientific">Psylliodes chrysocephalus</name>
    <dbReference type="NCBI Taxonomy" id="3402493"/>
    <lineage>
        <taxon>Eukaryota</taxon>
        <taxon>Metazoa</taxon>
        <taxon>Ecdysozoa</taxon>
        <taxon>Arthropoda</taxon>
        <taxon>Hexapoda</taxon>
        <taxon>Insecta</taxon>
        <taxon>Pterygota</taxon>
        <taxon>Neoptera</taxon>
        <taxon>Endopterygota</taxon>
        <taxon>Coleoptera</taxon>
        <taxon>Polyphaga</taxon>
        <taxon>Cucujiformia</taxon>
        <taxon>Chrysomeloidea</taxon>
        <taxon>Chrysomelidae</taxon>
        <taxon>Galerucinae</taxon>
        <taxon>Alticini</taxon>
        <taxon>Psylliodes</taxon>
    </lineage>
</organism>
<dbReference type="InterPro" id="IPR036259">
    <property type="entry name" value="MFS_trans_sf"/>
</dbReference>
<keyword evidence="12" id="KW-1185">Reference proteome</keyword>
<evidence type="ECO:0000256" key="2">
    <source>
        <dbReference type="ARBA" id="ARBA00022448"/>
    </source>
</evidence>
<feature type="transmembrane region" description="Helical" evidence="9">
    <location>
        <begin position="356"/>
        <end position="380"/>
    </location>
</feature>
<dbReference type="GO" id="GO:0022857">
    <property type="term" value="F:transmembrane transporter activity"/>
    <property type="evidence" value="ECO:0007669"/>
    <property type="project" value="InterPro"/>
</dbReference>
<evidence type="ECO:0000313" key="12">
    <source>
        <dbReference type="Proteomes" id="UP001153636"/>
    </source>
</evidence>
<evidence type="ECO:0000256" key="8">
    <source>
        <dbReference type="ARBA" id="ARBA00023180"/>
    </source>
</evidence>
<feature type="transmembrane region" description="Helical" evidence="9">
    <location>
        <begin position="20"/>
        <end position="40"/>
    </location>
</feature>
<feature type="transmembrane region" description="Helical" evidence="9">
    <location>
        <begin position="173"/>
        <end position="193"/>
    </location>
</feature>
<evidence type="ECO:0000313" key="11">
    <source>
        <dbReference type="EMBL" id="CAH1102742.1"/>
    </source>
</evidence>
<dbReference type="OrthoDB" id="4142200at2759"/>
<dbReference type="Gene3D" id="1.20.1250.20">
    <property type="entry name" value="MFS general substrate transporter like domains"/>
    <property type="match status" value="1"/>
</dbReference>
<dbReference type="Proteomes" id="UP001153636">
    <property type="component" value="Chromosome 13"/>
</dbReference>
<dbReference type="FunFam" id="1.20.1250.20:FF:000218">
    <property type="entry name" value="facilitated trehalose transporter Tret1"/>
    <property type="match status" value="1"/>
</dbReference>
<dbReference type="SUPFAM" id="SSF103473">
    <property type="entry name" value="MFS general substrate transporter"/>
    <property type="match status" value="1"/>
</dbReference>
<proteinExistence type="predicted"/>
<feature type="transmembrane region" description="Helical" evidence="9">
    <location>
        <begin position="261"/>
        <end position="283"/>
    </location>
</feature>
<keyword evidence="8" id="KW-0325">Glycoprotein</keyword>
<evidence type="ECO:0000256" key="7">
    <source>
        <dbReference type="ARBA" id="ARBA00023136"/>
    </source>
</evidence>
<keyword evidence="2" id="KW-0813">Transport</keyword>
<keyword evidence="6 9" id="KW-1133">Transmembrane helix</keyword>